<dbReference type="AlphaFoldDB" id="A0A940ICB0"/>
<dbReference type="GO" id="GO:0005524">
    <property type="term" value="F:ATP binding"/>
    <property type="evidence" value="ECO:0007669"/>
    <property type="project" value="UniProtKB-KW"/>
</dbReference>
<accession>A0A940ICB0</accession>
<reference evidence="6" key="2">
    <citation type="journal article" date="2021" name="PeerJ">
        <title>Extensive microbial diversity within the chicken gut microbiome revealed by metagenomics and culture.</title>
        <authorList>
            <person name="Gilroy R."/>
            <person name="Ravi A."/>
            <person name="Getino M."/>
            <person name="Pursley I."/>
            <person name="Horton D.L."/>
            <person name="Alikhan N.F."/>
            <person name="Baker D."/>
            <person name="Gharbi K."/>
            <person name="Hall N."/>
            <person name="Watson M."/>
            <person name="Adriaenssens E.M."/>
            <person name="Foster-Nyarko E."/>
            <person name="Jarju S."/>
            <person name="Secka A."/>
            <person name="Antonio M."/>
            <person name="Oren A."/>
            <person name="Chaudhuri R.R."/>
            <person name="La Ragione R."/>
            <person name="Hildebrand F."/>
            <person name="Pallen M.J."/>
        </authorList>
    </citation>
    <scope>NUCLEOTIDE SEQUENCE</scope>
    <source>
        <strain evidence="6">B1-16210</strain>
    </source>
</reference>
<reference evidence="6" key="1">
    <citation type="submission" date="2020-10" db="EMBL/GenBank/DDBJ databases">
        <authorList>
            <person name="Gilroy R."/>
        </authorList>
    </citation>
    <scope>NUCLEOTIDE SEQUENCE</scope>
    <source>
        <strain evidence="6">B1-16210</strain>
    </source>
</reference>
<comment type="similarity">
    <text evidence="1">Belongs to the TrbE/VirB4 family.</text>
</comment>
<dbReference type="InterPro" id="IPR018145">
    <property type="entry name" value="CagE_TrbE_VirB_cntrl_dom"/>
</dbReference>
<dbReference type="PANTHER" id="PTHR30121">
    <property type="entry name" value="UNCHARACTERIZED PROTEIN YJGR-RELATED"/>
    <property type="match status" value="1"/>
</dbReference>
<dbReference type="Pfam" id="PF03135">
    <property type="entry name" value="CagE_TrbE_VirB"/>
    <property type="match status" value="1"/>
</dbReference>
<evidence type="ECO:0000256" key="4">
    <source>
        <dbReference type="SAM" id="Phobius"/>
    </source>
</evidence>
<gene>
    <name evidence="6" type="ORF">IAC77_03390</name>
</gene>
<keyword evidence="4" id="KW-0812">Transmembrane</keyword>
<dbReference type="EMBL" id="JADINE010000042">
    <property type="protein sequence ID" value="MBO8407476.1"/>
    <property type="molecule type" value="Genomic_DNA"/>
</dbReference>
<evidence type="ECO:0000313" key="7">
    <source>
        <dbReference type="Proteomes" id="UP000721442"/>
    </source>
</evidence>
<evidence type="ECO:0000256" key="1">
    <source>
        <dbReference type="ARBA" id="ARBA00006512"/>
    </source>
</evidence>
<dbReference type="Gene3D" id="3.40.50.300">
    <property type="entry name" value="P-loop containing nucleotide triphosphate hydrolases"/>
    <property type="match status" value="2"/>
</dbReference>
<dbReference type="PANTHER" id="PTHR30121:SF12">
    <property type="entry name" value="TYPE IV SECRETION SYSTEM PROTEIN CAGE"/>
    <property type="match status" value="1"/>
</dbReference>
<proteinExistence type="inferred from homology"/>
<comment type="caution">
    <text evidence="6">The sequence shown here is derived from an EMBL/GenBank/DDBJ whole genome shotgun (WGS) entry which is preliminary data.</text>
</comment>
<keyword evidence="4" id="KW-0472">Membrane</keyword>
<evidence type="ECO:0000313" key="6">
    <source>
        <dbReference type="EMBL" id="MBO8407476.1"/>
    </source>
</evidence>
<organism evidence="6 7">
    <name type="scientific">Candidatus Enterousia excrementavium</name>
    <dbReference type="NCBI Taxonomy" id="2840789"/>
    <lineage>
        <taxon>Bacteria</taxon>
        <taxon>Pseudomonadati</taxon>
        <taxon>Pseudomonadota</taxon>
        <taxon>Alphaproteobacteria</taxon>
        <taxon>Candidatus Enterousia</taxon>
    </lineage>
</organism>
<dbReference type="InterPro" id="IPR051162">
    <property type="entry name" value="T4SS_component"/>
</dbReference>
<evidence type="ECO:0000256" key="3">
    <source>
        <dbReference type="ARBA" id="ARBA00022840"/>
    </source>
</evidence>
<dbReference type="SUPFAM" id="SSF52540">
    <property type="entry name" value="P-loop containing nucleoside triphosphate hydrolases"/>
    <property type="match status" value="1"/>
</dbReference>
<dbReference type="Proteomes" id="UP000721442">
    <property type="component" value="Unassembled WGS sequence"/>
</dbReference>
<keyword evidence="3" id="KW-0067">ATP-binding</keyword>
<name>A0A940ICB0_9PROT</name>
<sequence length="804" mass="90189">MNGFFEHFAGGEFPLTATIMVMVVVFLFIVLMMYVPALVRRIFPKFAYTRYSQYLPFKTVYNDNSIVLTDGSIIRVYRVDGVQSSMQDDETREKFLDLRAQLFNQIRDPGVVLRFYTVRDAVGENTNYEFDQPVLQKIYNKWRAQGLRIFTNNYYIVLSVAGNGAREKLNQYGNYIESMLAAYKPTVLRNDRPDNMARFFGRILSPVTKPMPAVCDQNIGDVATVDDVEFLSNGLIRYVGNGRQSFAAAISFKTSPDYLDEEFFNSVYTIQTEMICMNGFKILGVAGTESVLRQRRATVEEKEVSATEQLSQAESAMDENISGNQSLVSYYPLFLIFGATVEELEKYIDEFNKVAASFGVSPIVESFASKVSWFAQIPGFDVFPRSFKMLSRTAAVAVPMSSTPRGVANSDWGPGPLVVFPTAQGTPYQFQFHVSDKPAAVAHTLTIGPTGGGKTTLFSFLIAQSLRHKKLKAFFFDRNKGAEIFTLSVGGKYVTMVGKDKEKSADSFTTHLNPLKMPDTAENRAFLRRWFAMITGNDDPGSADEIARAVSVNFDYLPEKDRMLKNLWESCFSSAGKMRPELKKWVDPLQYGDIFNEDSDTLDLSARLTTFDFTDILQDETLAPAVISYILQRINNNTVSGGNPSLIMIDETAPMLENKMFRDNFITGLQEGRKNRQAYMVAFQRANVLDKLGIGDVVRGQAQTVLFFRNPAADASDYQYWNLNPLEMAFIQGKAYPNLKRAVLLSRPVTGESVILNTELGGLGNLLRLFESGRSSVILAEELYAQYGNAFVAEYLKKQGASDL</sequence>
<keyword evidence="4" id="KW-1133">Transmembrane helix</keyword>
<dbReference type="InterPro" id="IPR027417">
    <property type="entry name" value="P-loop_NTPase"/>
</dbReference>
<feature type="domain" description="CagE TrbE VirB component of type IV transporter system central" evidence="5">
    <location>
        <begin position="226"/>
        <end position="380"/>
    </location>
</feature>
<keyword evidence="2" id="KW-0547">Nucleotide-binding</keyword>
<evidence type="ECO:0000259" key="5">
    <source>
        <dbReference type="Pfam" id="PF03135"/>
    </source>
</evidence>
<protein>
    <recommendedName>
        <fullName evidence="5">CagE TrbE VirB component of type IV transporter system central domain-containing protein</fullName>
    </recommendedName>
</protein>
<feature type="transmembrane region" description="Helical" evidence="4">
    <location>
        <begin position="15"/>
        <end position="35"/>
    </location>
</feature>
<evidence type="ECO:0000256" key="2">
    <source>
        <dbReference type="ARBA" id="ARBA00022741"/>
    </source>
</evidence>